<evidence type="ECO:0000313" key="2">
    <source>
        <dbReference type="EMBL" id="CAB4042519.1"/>
    </source>
</evidence>
<dbReference type="InterPro" id="IPR045175">
    <property type="entry name" value="M28_fam"/>
</dbReference>
<organism evidence="2 3">
    <name type="scientific">Paramuricea clavata</name>
    <name type="common">Red gorgonian</name>
    <name type="synonym">Violescent sea-whip</name>
    <dbReference type="NCBI Taxonomy" id="317549"/>
    <lineage>
        <taxon>Eukaryota</taxon>
        <taxon>Metazoa</taxon>
        <taxon>Cnidaria</taxon>
        <taxon>Anthozoa</taxon>
        <taxon>Octocorallia</taxon>
        <taxon>Malacalcyonacea</taxon>
        <taxon>Plexauridae</taxon>
        <taxon>Paramuricea</taxon>
    </lineage>
</organism>
<accession>A0A7D9K8Y3</accession>
<dbReference type="SUPFAM" id="SSF53187">
    <property type="entry name" value="Zn-dependent exopeptidases"/>
    <property type="match status" value="1"/>
</dbReference>
<dbReference type="PANTHER" id="PTHR12147">
    <property type="entry name" value="METALLOPEPTIDASE M28 FAMILY MEMBER"/>
    <property type="match status" value="1"/>
</dbReference>
<dbReference type="PANTHER" id="PTHR12147:SF26">
    <property type="entry name" value="PEPTIDASE M28 DOMAIN-CONTAINING PROTEIN"/>
    <property type="match status" value="1"/>
</dbReference>
<feature type="non-terminal residue" evidence="2">
    <location>
        <position position="1"/>
    </location>
</feature>
<dbReference type="GO" id="GO:0006508">
    <property type="term" value="P:proteolysis"/>
    <property type="evidence" value="ECO:0007669"/>
    <property type="project" value="InterPro"/>
</dbReference>
<proteinExistence type="inferred from homology"/>
<dbReference type="Gene3D" id="3.40.630.10">
    <property type="entry name" value="Zn peptidases"/>
    <property type="match status" value="1"/>
</dbReference>
<dbReference type="OrthoDB" id="2214at2759"/>
<comment type="caution">
    <text evidence="2">The sequence shown here is derived from an EMBL/GenBank/DDBJ whole genome shotgun (WGS) entry which is preliminary data.</text>
</comment>
<reference evidence="2" key="1">
    <citation type="submission" date="2020-04" db="EMBL/GenBank/DDBJ databases">
        <authorList>
            <person name="Alioto T."/>
            <person name="Alioto T."/>
            <person name="Gomez Garrido J."/>
        </authorList>
    </citation>
    <scope>NUCLEOTIDE SEQUENCE</scope>
    <source>
        <strain evidence="2">A484AB</strain>
    </source>
</reference>
<evidence type="ECO:0000256" key="1">
    <source>
        <dbReference type="ARBA" id="ARBA00005634"/>
    </source>
</evidence>
<keyword evidence="3" id="KW-1185">Reference proteome</keyword>
<dbReference type="EMBL" id="CACRXK020030288">
    <property type="protein sequence ID" value="CAB4042519.1"/>
    <property type="molecule type" value="Genomic_DNA"/>
</dbReference>
<comment type="similarity">
    <text evidence="1">Belongs to the peptidase M28 family. M28B subfamily.</text>
</comment>
<dbReference type="Proteomes" id="UP001152795">
    <property type="component" value="Unassembled WGS sequence"/>
</dbReference>
<dbReference type="GO" id="GO:0008235">
    <property type="term" value="F:metalloexopeptidase activity"/>
    <property type="evidence" value="ECO:0007669"/>
    <property type="project" value="InterPro"/>
</dbReference>
<dbReference type="AlphaFoldDB" id="A0A7D9K8Y3"/>
<gene>
    <name evidence="2" type="ORF">PACLA_8A017809</name>
</gene>
<name>A0A7D9K8Y3_PARCT</name>
<protein>
    <submittedName>
        <fullName evidence="2">Uncharacterized protein</fullName>
    </submittedName>
</protein>
<sequence length="118" mass="13868">MADSDYRVQLIEAPIKGRPRLNPDYRNYIHLYRSDHYSFWDTNASYSALMLTDTANFRGYMQRCYHKECDDLSHAKEHNLEFLRRSINAVIKTVLDLSEVDSCKSGDVSVTFNFFLML</sequence>
<evidence type="ECO:0000313" key="3">
    <source>
        <dbReference type="Proteomes" id="UP001152795"/>
    </source>
</evidence>